<dbReference type="InterPro" id="IPR028974">
    <property type="entry name" value="TSP_type-3_rpt"/>
</dbReference>
<dbReference type="AlphaFoldDB" id="A0A2M8LHE1"/>
<dbReference type="InterPro" id="IPR059100">
    <property type="entry name" value="TSP3_bac"/>
</dbReference>
<evidence type="ECO:0000256" key="1">
    <source>
        <dbReference type="ARBA" id="ARBA00004613"/>
    </source>
</evidence>
<name>A0A2M8LHE1_9BACT</name>
<accession>A0A2M8LHE1</accession>
<organism evidence="5 6">
    <name type="scientific">Candidatus Uhrbacteria bacterium CG10_big_fil_rev_8_21_14_0_10_48_16</name>
    <dbReference type="NCBI Taxonomy" id="1975038"/>
    <lineage>
        <taxon>Bacteria</taxon>
        <taxon>Candidatus Uhriibacteriota</taxon>
    </lineage>
</organism>
<protein>
    <recommendedName>
        <fullName evidence="7">EF-hand domain-containing protein</fullName>
    </recommendedName>
</protein>
<dbReference type="InterPro" id="IPR018247">
    <property type="entry name" value="EF_Hand_1_Ca_BS"/>
</dbReference>
<reference evidence="6" key="1">
    <citation type="submission" date="2017-09" db="EMBL/GenBank/DDBJ databases">
        <title>Depth-based differentiation of microbial function through sediment-hosted aquifers and enrichment of novel symbionts in the deep terrestrial subsurface.</title>
        <authorList>
            <person name="Probst A.J."/>
            <person name="Ladd B."/>
            <person name="Jarett J.K."/>
            <person name="Geller-Mcgrath D.E."/>
            <person name="Sieber C.M.K."/>
            <person name="Emerson J.B."/>
            <person name="Anantharaman K."/>
            <person name="Thomas B.C."/>
            <person name="Malmstrom R."/>
            <person name="Stieglmeier M."/>
            <person name="Klingl A."/>
            <person name="Woyke T."/>
            <person name="Ryan C.M."/>
            <person name="Banfield J.F."/>
        </authorList>
    </citation>
    <scope>NUCLEOTIDE SEQUENCE [LARGE SCALE GENOMIC DNA]</scope>
</reference>
<proteinExistence type="predicted"/>
<dbReference type="SUPFAM" id="SSF103647">
    <property type="entry name" value="TSP type-3 repeat"/>
    <property type="match status" value="1"/>
</dbReference>
<keyword evidence="2" id="KW-0964">Secreted</keyword>
<evidence type="ECO:0000313" key="6">
    <source>
        <dbReference type="Proteomes" id="UP000231436"/>
    </source>
</evidence>
<dbReference type="GO" id="GO:0005509">
    <property type="term" value="F:calcium ion binding"/>
    <property type="evidence" value="ECO:0007669"/>
    <property type="project" value="InterPro"/>
</dbReference>
<dbReference type="PROSITE" id="PS00018">
    <property type="entry name" value="EF_HAND_1"/>
    <property type="match status" value="1"/>
</dbReference>
<comment type="subcellular location">
    <subcellularLocation>
        <location evidence="1">Secreted</location>
    </subcellularLocation>
</comment>
<dbReference type="EMBL" id="PFEU01000008">
    <property type="protein sequence ID" value="PJE76863.1"/>
    <property type="molecule type" value="Genomic_DNA"/>
</dbReference>
<gene>
    <name evidence="5" type="ORF">COV05_01550</name>
</gene>
<evidence type="ECO:0000256" key="3">
    <source>
        <dbReference type="ARBA" id="ARBA00022729"/>
    </source>
</evidence>
<dbReference type="Proteomes" id="UP000231436">
    <property type="component" value="Unassembled WGS sequence"/>
</dbReference>
<dbReference type="Pfam" id="PF18884">
    <property type="entry name" value="TSP3_bac"/>
    <property type="match status" value="2"/>
</dbReference>
<evidence type="ECO:0000256" key="2">
    <source>
        <dbReference type="ARBA" id="ARBA00022525"/>
    </source>
</evidence>
<keyword evidence="4" id="KW-0106">Calcium</keyword>
<evidence type="ECO:0008006" key="7">
    <source>
        <dbReference type="Google" id="ProtNLM"/>
    </source>
</evidence>
<comment type="caution">
    <text evidence="5">The sequence shown here is derived from an EMBL/GenBank/DDBJ whole genome shotgun (WGS) entry which is preliminary data.</text>
</comment>
<keyword evidence="3" id="KW-0732">Signal</keyword>
<sequence>MGEELIMAIQRFRSKPPSTLTVEQKVAFALLLFLGLGGVAFGAQSFGASLTRPIEQQIAQYYTGEEYLTQDQRDEQELEASKTKDTDGDGLVDYDELYVYKTSPYIVDSDSDGYSDQQEVFSGNNPNCPIGKTCGFSVSTVGEEVAETNPADAFIEGLGVSELLEAGSVEFTSEADVEAFFKQATIEQIRSALIESGMTEEELSLIDDETLEAFFYGALDEASLEGALQDFVTPTE</sequence>
<evidence type="ECO:0000313" key="5">
    <source>
        <dbReference type="EMBL" id="PJE76863.1"/>
    </source>
</evidence>
<evidence type="ECO:0000256" key="4">
    <source>
        <dbReference type="ARBA" id="ARBA00022837"/>
    </source>
</evidence>